<dbReference type="Pfam" id="PF00107">
    <property type="entry name" value="ADH_zinc_N"/>
    <property type="match status" value="1"/>
</dbReference>
<evidence type="ECO:0000259" key="7">
    <source>
        <dbReference type="SMART" id="SM00829"/>
    </source>
</evidence>
<comment type="caution">
    <text evidence="8">The sequence shown here is derived from an EMBL/GenBank/DDBJ whole genome shotgun (WGS) entry which is preliminary data.</text>
</comment>
<protein>
    <submittedName>
        <fullName evidence="8">Chaperonin 10-like protein</fullName>
    </submittedName>
</protein>
<dbReference type="SMART" id="SM00829">
    <property type="entry name" value="PKS_ER"/>
    <property type="match status" value="1"/>
</dbReference>
<dbReference type="PROSITE" id="PS00059">
    <property type="entry name" value="ADH_ZINC"/>
    <property type="match status" value="1"/>
</dbReference>
<keyword evidence="9" id="KW-1185">Reference proteome</keyword>
<dbReference type="Proteomes" id="UP001275084">
    <property type="component" value="Unassembled WGS sequence"/>
</dbReference>
<dbReference type="AlphaFoldDB" id="A0AAJ0HEC8"/>
<dbReference type="InterPro" id="IPR013149">
    <property type="entry name" value="ADH-like_C"/>
</dbReference>
<gene>
    <name evidence="8" type="ORF">B0T25DRAFT_582007</name>
</gene>
<reference evidence="8" key="1">
    <citation type="journal article" date="2023" name="Mol. Phylogenet. Evol.">
        <title>Genome-scale phylogeny and comparative genomics of the fungal order Sordariales.</title>
        <authorList>
            <person name="Hensen N."/>
            <person name="Bonometti L."/>
            <person name="Westerberg I."/>
            <person name="Brannstrom I.O."/>
            <person name="Guillou S."/>
            <person name="Cros-Aarteil S."/>
            <person name="Calhoun S."/>
            <person name="Haridas S."/>
            <person name="Kuo A."/>
            <person name="Mondo S."/>
            <person name="Pangilinan J."/>
            <person name="Riley R."/>
            <person name="LaButti K."/>
            <person name="Andreopoulos B."/>
            <person name="Lipzen A."/>
            <person name="Chen C."/>
            <person name="Yan M."/>
            <person name="Daum C."/>
            <person name="Ng V."/>
            <person name="Clum A."/>
            <person name="Steindorff A."/>
            <person name="Ohm R.A."/>
            <person name="Martin F."/>
            <person name="Silar P."/>
            <person name="Natvig D.O."/>
            <person name="Lalanne C."/>
            <person name="Gautier V."/>
            <person name="Ament-Velasquez S.L."/>
            <person name="Kruys A."/>
            <person name="Hutchinson M.I."/>
            <person name="Powell A.J."/>
            <person name="Barry K."/>
            <person name="Miller A.N."/>
            <person name="Grigoriev I.V."/>
            <person name="Debuchy R."/>
            <person name="Gladieux P."/>
            <person name="Hiltunen Thoren M."/>
            <person name="Johannesson H."/>
        </authorList>
    </citation>
    <scope>NUCLEOTIDE SEQUENCE</scope>
    <source>
        <strain evidence="8">CBS 955.72</strain>
    </source>
</reference>
<dbReference type="PANTHER" id="PTHR43350">
    <property type="entry name" value="NAD-DEPENDENT ALCOHOL DEHYDROGENASE"/>
    <property type="match status" value="1"/>
</dbReference>
<evidence type="ECO:0000256" key="3">
    <source>
        <dbReference type="ARBA" id="ARBA00022723"/>
    </source>
</evidence>
<evidence type="ECO:0000256" key="1">
    <source>
        <dbReference type="ARBA" id="ARBA00001947"/>
    </source>
</evidence>
<comment type="cofactor">
    <cofactor evidence="1 6">
        <name>Zn(2+)</name>
        <dbReference type="ChEBI" id="CHEBI:29105"/>
    </cofactor>
</comment>
<keyword evidence="4 6" id="KW-0862">Zinc</keyword>
<evidence type="ECO:0000256" key="4">
    <source>
        <dbReference type="ARBA" id="ARBA00022833"/>
    </source>
</evidence>
<keyword evidence="5" id="KW-0560">Oxidoreductase</keyword>
<dbReference type="InterPro" id="IPR036291">
    <property type="entry name" value="NAD(P)-bd_dom_sf"/>
</dbReference>
<dbReference type="InterPro" id="IPR011032">
    <property type="entry name" value="GroES-like_sf"/>
</dbReference>
<comment type="similarity">
    <text evidence="2 6">Belongs to the zinc-containing alcohol dehydrogenase family.</text>
</comment>
<proteinExistence type="inferred from homology"/>
<dbReference type="InterPro" id="IPR020843">
    <property type="entry name" value="ER"/>
</dbReference>
<sequence length="399" mass="41787">MENPLSHGFHSQAYTVSTPNGPITLSAVTYGPIAPDELVLETAAVSVCATDLKAAAGKFYSGPPMILGHECAGTILEVGAAVPPTRFAPGDKVVLSYASCRSECPECVAGANAYCRELVGLNFSGLRGDGSTAAVDALGAGLRGHFFGQSSMGRRIVARADCAVKVAAETTPEEMRLFASLGCGFQTGTGAVFNVARPPPNSSICIFGAGSVGLAACLAAKLTAPARLVVVDHSAAKLAMLPECIREAATHLIDSSGLTGEGQLVERLKELTPGGLGFDYALDCVGRGDLVKAGHLALKARGMVISVGGSPDVALQVTLSQHLVRGITYRGTHQGDSVPSISIPLMIDLWRQGKFPFDKLLTLYEFGELDNAIQDVKVGKVIKPVLVNLQRRKWSNQVW</sequence>
<organism evidence="8 9">
    <name type="scientific">Lasiosphaeria hispida</name>
    <dbReference type="NCBI Taxonomy" id="260671"/>
    <lineage>
        <taxon>Eukaryota</taxon>
        <taxon>Fungi</taxon>
        <taxon>Dikarya</taxon>
        <taxon>Ascomycota</taxon>
        <taxon>Pezizomycotina</taxon>
        <taxon>Sordariomycetes</taxon>
        <taxon>Sordariomycetidae</taxon>
        <taxon>Sordariales</taxon>
        <taxon>Lasiosphaeriaceae</taxon>
        <taxon>Lasiosphaeria</taxon>
    </lineage>
</organism>
<dbReference type="GO" id="GO:0016491">
    <property type="term" value="F:oxidoreductase activity"/>
    <property type="evidence" value="ECO:0007669"/>
    <property type="project" value="UniProtKB-KW"/>
</dbReference>
<evidence type="ECO:0000256" key="2">
    <source>
        <dbReference type="ARBA" id="ARBA00008072"/>
    </source>
</evidence>
<dbReference type="Pfam" id="PF08240">
    <property type="entry name" value="ADH_N"/>
    <property type="match status" value="1"/>
</dbReference>
<dbReference type="InterPro" id="IPR002328">
    <property type="entry name" value="ADH_Zn_CS"/>
</dbReference>
<evidence type="ECO:0000313" key="9">
    <source>
        <dbReference type="Proteomes" id="UP001275084"/>
    </source>
</evidence>
<evidence type="ECO:0000256" key="5">
    <source>
        <dbReference type="ARBA" id="ARBA00023002"/>
    </source>
</evidence>
<dbReference type="GO" id="GO:0008270">
    <property type="term" value="F:zinc ion binding"/>
    <property type="evidence" value="ECO:0007669"/>
    <property type="project" value="InterPro"/>
</dbReference>
<reference evidence="8" key="2">
    <citation type="submission" date="2023-06" db="EMBL/GenBank/DDBJ databases">
        <authorList>
            <consortium name="Lawrence Berkeley National Laboratory"/>
            <person name="Haridas S."/>
            <person name="Hensen N."/>
            <person name="Bonometti L."/>
            <person name="Westerberg I."/>
            <person name="Brannstrom I.O."/>
            <person name="Guillou S."/>
            <person name="Cros-Aarteil S."/>
            <person name="Calhoun S."/>
            <person name="Kuo A."/>
            <person name="Mondo S."/>
            <person name="Pangilinan J."/>
            <person name="Riley R."/>
            <person name="Labutti K."/>
            <person name="Andreopoulos B."/>
            <person name="Lipzen A."/>
            <person name="Chen C."/>
            <person name="Yanf M."/>
            <person name="Daum C."/>
            <person name="Ng V."/>
            <person name="Clum A."/>
            <person name="Steindorff A."/>
            <person name="Ohm R."/>
            <person name="Martin F."/>
            <person name="Silar P."/>
            <person name="Natvig D."/>
            <person name="Lalanne C."/>
            <person name="Gautier V."/>
            <person name="Ament-Velasquez S.L."/>
            <person name="Kruys A."/>
            <person name="Hutchinson M.I."/>
            <person name="Powell A.J."/>
            <person name="Barry K."/>
            <person name="Miller A.N."/>
            <person name="Grigoriev I.V."/>
            <person name="Debuchy R."/>
            <person name="Gladieux P."/>
            <person name="Thoren M.H."/>
            <person name="Johannesson H."/>
        </authorList>
    </citation>
    <scope>NUCLEOTIDE SEQUENCE</scope>
    <source>
        <strain evidence="8">CBS 955.72</strain>
    </source>
</reference>
<feature type="domain" description="Enoyl reductase (ER)" evidence="7">
    <location>
        <begin position="21"/>
        <end position="386"/>
    </location>
</feature>
<evidence type="ECO:0000256" key="6">
    <source>
        <dbReference type="RuleBase" id="RU361277"/>
    </source>
</evidence>
<dbReference type="Gene3D" id="3.90.180.10">
    <property type="entry name" value="Medium-chain alcohol dehydrogenases, catalytic domain"/>
    <property type="match status" value="1"/>
</dbReference>
<dbReference type="PANTHER" id="PTHR43350:SF2">
    <property type="entry name" value="GROES-LIKE ZINC-BINDING ALCOHOL DEHYDROGENASE FAMILY PROTEIN"/>
    <property type="match status" value="1"/>
</dbReference>
<dbReference type="SUPFAM" id="SSF50129">
    <property type="entry name" value="GroES-like"/>
    <property type="match status" value="1"/>
</dbReference>
<keyword evidence="3 6" id="KW-0479">Metal-binding</keyword>
<accession>A0AAJ0HEC8</accession>
<evidence type="ECO:0000313" key="8">
    <source>
        <dbReference type="EMBL" id="KAK3348965.1"/>
    </source>
</evidence>
<dbReference type="Gene3D" id="3.40.50.720">
    <property type="entry name" value="NAD(P)-binding Rossmann-like Domain"/>
    <property type="match status" value="1"/>
</dbReference>
<name>A0AAJ0HEC8_9PEZI</name>
<dbReference type="EMBL" id="JAUIQD010000005">
    <property type="protein sequence ID" value="KAK3348965.1"/>
    <property type="molecule type" value="Genomic_DNA"/>
</dbReference>
<dbReference type="InterPro" id="IPR013154">
    <property type="entry name" value="ADH-like_N"/>
</dbReference>
<dbReference type="SUPFAM" id="SSF51735">
    <property type="entry name" value="NAD(P)-binding Rossmann-fold domains"/>
    <property type="match status" value="1"/>
</dbReference>